<evidence type="ECO:0000313" key="2">
    <source>
        <dbReference type="Proteomes" id="UP001178507"/>
    </source>
</evidence>
<dbReference type="Proteomes" id="UP001178507">
    <property type="component" value="Unassembled WGS sequence"/>
</dbReference>
<keyword evidence="2" id="KW-1185">Reference proteome</keyword>
<gene>
    <name evidence="1" type="ORF">EVOR1521_LOCUS22063</name>
</gene>
<evidence type="ECO:0000313" key="1">
    <source>
        <dbReference type="EMBL" id="CAJ1398215.1"/>
    </source>
</evidence>
<comment type="caution">
    <text evidence="1">The sequence shown here is derived from an EMBL/GenBank/DDBJ whole genome shotgun (WGS) entry which is preliminary data.</text>
</comment>
<dbReference type="AlphaFoldDB" id="A0AA36J242"/>
<sequence>MLTNSCFPFSCDVPFVLAGADCAKRTLTSIGCPVWDWLRMQPCPVVCWNLRSDSNFQSSAGQFGSCACQAFLSILFVWFMCDFLHHLPPLLDEGMFAAEAIFTRPSSVYADLLAVVG</sequence>
<reference evidence="1" key="1">
    <citation type="submission" date="2023-08" db="EMBL/GenBank/DDBJ databases">
        <authorList>
            <person name="Chen Y."/>
            <person name="Shah S."/>
            <person name="Dougan E. K."/>
            <person name="Thang M."/>
            <person name="Chan C."/>
        </authorList>
    </citation>
    <scope>NUCLEOTIDE SEQUENCE</scope>
</reference>
<protein>
    <submittedName>
        <fullName evidence="1">Uncharacterized protein</fullName>
    </submittedName>
</protein>
<name>A0AA36J242_9DINO</name>
<organism evidence="1 2">
    <name type="scientific">Effrenium voratum</name>
    <dbReference type="NCBI Taxonomy" id="2562239"/>
    <lineage>
        <taxon>Eukaryota</taxon>
        <taxon>Sar</taxon>
        <taxon>Alveolata</taxon>
        <taxon>Dinophyceae</taxon>
        <taxon>Suessiales</taxon>
        <taxon>Symbiodiniaceae</taxon>
        <taxon>Effrenium</taxon>
    </lineage>
</organism>
<proteinExistence type="predicted"/>
<accession>A0AA36J242</accession>
<dbReference type="EMBL" id="CAUJNA010003294">
    <property type="protein sequence ID" value="CAJ1398215.1"/>
    <property type="molecule type" value="Genomic_DNA"/>
</dbReference>